<accession>A0A1G8WFN7</accession>
<dbReference type="Proteomes" id="UP000199580">
    <property type="component" value="Unassembled WGS sequence"/>
</dbReference>
<name>A0A1G8WFN7_9FLAO</name>
<dbReference type="RefSeq" id="WP_091394034.1">
    <property type="nucleotide sequence ID" value="NZ_BKAI01000004.1"/>
</dbReference>
<sequence length="70" mass="7833">MKKRKNHMKKNLFMLAFLLMVLGIQPVMAQEGFDPDVDDQPAAPIDGYLYTGLIAGACIAILKLRKRQVS</sequence>
<feature type="signal peptide" evidence="2">
    <location>
        <begin position="1"/>
        <end position="29"/>
    </location>
</feature>
<keyword evidence="1" id="KW-1133">Transmembrane helix</keyword>
<evidence type="ECO:0000313" key="3">
    <source>
        <dbReference type="EMBL" id="SDJ77082.1"/>
    </source>
</evidence>
<organism evidence="3 4">
    <name type="scientific">Flavobacterium noncentrifugens</name>
    <dbReference type="NCBI Taxonomy" id="1128970"/>
    <lineage>
        <taxon>Bacteria</taxon>
        <taxon>Pseudomonadati</taxon>
        <taxon>Bacteroidota</taxon>
        <taxon>Flavobacteriia</taxon>
        <taxon>Flavobacteriales</taxon>
        <taxon>Flavobacteriaceae</taxon>
        <taxon>Flavobacterium</taxon>
    </lineage>
</organism>
<keyword evidence="1" id="KW-0812">Transmembrane</keyword>
<proteinExistence type="predicted"/>
<dbReference type="AlphaFoldDB" id="A0A1G8WFN7"/>
<gene>
    <name evidence="3" type="ORF">SAMN04487935_1800</name>
</gene>
<feature type="chain" id="PRO_5011753068" evidence="2">
    <location>
        <begin position="30"/>
        <end position="70"/>
    </location>
</feature>
<dbReference type="EMBL" id="FNEZ01000002">
    <property type="protein sequence ID" value="SDJ77082.1"/>
    <property type="molecule type" value="Genomic_DNA"/>
</dbReference>
<keyword evidence="2" id="KW-0732">Signal</keyword>
<evidence type="ECO:0000313" key="4">
    <source>
        <dbReference type="Proteomes" id="UP000199580"/>
    </source>
</evidence>
<protein>
    <submittedName>
        <fullName evidence="3">Uncharacterized protein</fullName>
    </submittedName>
</protein>
<keyword evidence="4" id="KW-1185">Reference proteome</keyword>
<evidence type="ECO:0000256" key="1">
    <source>
        <dbReference type="SAM" id="Phobius"/>
    </source>
</evidence>
<feature type="transmembrane region" description="Helical" evidence="1">
    <location>
        <begin position="45"/>
        <end position="64"/>
    </location>
</feature>
<reference evidence="3 4" key="1">
    <citation type="submission" date="2016-10" db="EMBL/GenBank/DDBJ databases">
        <authorList>
            <person name="de Groot N.N."/>
        </authorList>
    </citation>
    <scope>NUCLEOTIDE SEQUENCE [LARGE SCALE GENOMIC DNA]</scope>
    <source>
        <strain evidence="3 4">CGMCC 1.10076</strain>
    </source>
</reference>
<dbReference type="STRING" id="1128970.SAMN04487935_1800"/>
<evidence type="ECO:0000256" key="2">
    <source>
        <dbReference type="SAM" id="SignalP"/>
    </source>
</evidence>
<keyword evidence="1" id="KW-0472">Membrane</keyword>
<dbReference type="OrthoDB" id="1454491at2"/>